<sequence length="38" mass="3958">MGTLEAAAAPSSPSLVIALHCRWFTTICSVSSRHAADV</sequence>
<dbReference type="HOGENOM" id="CLU_3334919_0_0_6"/>
<dbReference type="KEGG" id="xor:XOC_3676"/>
<gene>
    <name evidence="1" type="ORF">XOC_3676</name>
</gene>
<protein>
    <submittedName>
        <fullName evidence="1">Uncharacterized protein</fullName>
    </submittedName>
</protein>
<accession>G7TFL7</accession>
<name>G7TFL7_XANOB</name>
<evidence type="ECO:0000313" key="2">
    <source>
        <dbReference type="Proteomes" id="UP000008851"/>
    </source>
</evidence>
<organism evidence="1 2">
    <name type="scientific">Xanthomonas oryzae pv. oryzicola (strain BLS256)</name>
    <dbReference type="NCBI Taxonomy" id="383407"/>
    <lineage>
        <taxon>Bacteria</taxon>
        <taxon>Pseudomonadati</taxon>
        <taxon>Pseudomonadota</taxon>
        <taxon>Gammaproteobacteria</taxon>
        <taxon>Lysobacterales</taxon>
        <taxon>Lysobacteraceae</taxon>
        <taxon>Xanthomonas</taxon>
    </lineage>
</organism>
<evidence type="ECO:0000313" key="1">
    <source>
        <dbReference type="EMBL" id="AEQ97766.1"/>
    </source>
</evidence>
<reference evidence="1 2" key="1">
    <citation type="journal article" date="2011" name="J. Bacteriol.">
        <title>Two new complete genome sequences offer insight into host and tissue specificity of plant pathogenic Xanthomonas spp.</title>
        <authorList>
            <person name="Bogdanove A.J."/>
            <person name="Koebnik R."/>
            <person name="Lu H."/>
            <person name="Furutani A."/>
            <person name="Angiuoli S.V."/>
            <person name="Patil P.B."/>
            <person name="Van Sluys M.A."/>
            <person name="Ryan R.P."/>
            <person name="Meyer D.F."/>
            <person name="Han S.W."/>
            <person name="Aparna G."/>
            <person name="Rajaram M."/>
            <person name="Delcher A.L."/>
            <person name="Phillippy A.M."/>
            <person name="Puiu D."/>
            <person name="Schatz M.C."/>
            <person name="Shumway M."/>
            <person name="Sommer D.D."/>
            <person name="Trapnell C."/>
            <person name="Benahmed F."/>
            <person name="Dimitrov G."/>
            <person name="Madupu R."/>
            <person name="Radune D."/>
            <person name="Sullivan S."/>
            <person name="Jha G."/>
            <person name="Ishihara H."/>
            <person name="Lee S.W."/>
            <person name="Pandey A."/>
            <person name="Sharma V."/>
            <person name="Sriariyanun M."/>
            <person name="Szurek B."/>
            <person name="Vera-Cruz C.M."/>
            <person name="Dorman K.S."/>
            <person name="Ronald P.C."/>
            <person name="Verdier V."/>
            <person name="Dow J.M."/>
            <person name="Sonti R.V."/>
            <person name="Tsuge S."/>
            <person name="Brendel V.P."/>
            <person name="Rabinowicz P.D."/>
            <person name="Leach J.E."/>
            <person name="White F.F."/>
            <person name="Salzberg S.L."/>
        </authorList>
    </citation>
    <scope>NUCLEOTIDE SEQUENCE [LARGE SCALE GENOMIC DNA]</scope>
    <source>
        <strain evidence="1 2">BLS256</strain>
    </source>
</reference>
<dbReference type="AlphaFoldDB" id="G7TFL7"/>
<proteinExistence type="predicted"/>
<dbReference type="EMBL" id="CP003057">
    <property type="protein sequence ID" value="AEQ97766.1"/>
    <property type="molecule type" value="Genomic_DNA"/>
</dbReference>
<dbReference type="Proteomes" id="UP000008851">
    <property type="component" value="Chromosome"/>
</dbReference>